<dbReference type="Gene3D" id="1.10.10.60">
    <property type="entry name" value="Homeodomain-like"/>
    <property type="match status" value="1"/>
</dbReference>
<evidence type="ECO:0000313" key="5">
    <source>
        <dbReference type="Proteomes" id="UP000801492"/>
    </source>
</evidence>
<dbReference type="InterPro" id="IPR009057">
    <property type="entry name" value="Homeodomain-like_sf"/>
</dbReference>
<sequence length="188" mass="21164">MVNAKFTRELCNLDIINRLLLNSDPLVSSLRPIPKTKTAPFTKETLDMLIPADPEAGPIHSDDDFEGIEYDNEDENRKNCKDDARPRRPSTSSVDENIERVRSLVLFDRQFTVRMVADDPNLEKLSAHTIPTKHLGRTSNKASWSSENMTAALTAIGERESMRHASSRFEIPRSTLQDRLKSGNTLAA</sequence>
<evidence type="ECO:0000313" key="4">
    <source>
        <dbReference type="EMBL" id="KAF2905408.1"/>
    </source>
</evidence>
<evidence type="ECO:0000256" key="1">
    <source>
        <dbReference type="ARBA" id="ARBA00004123"/>
    </source>
</evidence>
<feature type="region of interest" description="Disordered" evidence="2">
    <location>
        <begin position="52"/>
        <end position="95"/>
    </location>
</feature>
<feature type="domain" description="HTH psq-type" evidence="3">
    <location>
        <begin position="147"/>
        <end position="184"/>
    </location>
</feature>
<dbReference type="InterPro" id="IPR007889">
    <property type="entry name" value="HTH_Psq"/>
</dbReference>
<dbReference type="Pfam" id="PF05225">
    <property type="entry name" value="HTH_psq"/>
    <property type="match status" value="1"/>
</dbReference>
<proteinExistence type="predicted"/>
<name>A0A8K0DFU1_IGNLU</name>
<dbReference type="EMBL" id="VTPC01000545">
    <property type="protein sequence ID" value="KAF2905408.1"/>
    <property type="molecule type" value="Genomic_DNA"/>
</dbReference>
<evidence type="ECO:0000256" key="2">
    <source>
        <dbReference type="SAM" id="MobiDB-lite"/>
    </source>
</evidence>
<keyword evidence="5" id="KW-1185">Reference proteome</keyword>
<dbReference type="SUPFAM" id="SSF46689">
    <property type="entry name" value="Homeodomain-like"/>
    <property type="match status" value="1"/>
</dbReference>
<comment type="subcellular location">
    <subcellularLocation>
        <location evidence="1">Nucleus</location>
    </subcellularLocation>
</comment>
<dbReference type="OrthoDB" id="8058166at2759"/>
<dbReference type="GO" id="GO:0003677">
    <property type="term" value="F:DNA binding"/>
    <property type="evidence" value="ECO:0007669"/>
    <property type="project" value="InterPro"/>
</dbReference>
<protein>
    <recommendedName>
        <fullName evidence="3">HTH psq-type domain-containing protein</fullName>
    </recommendedName>
</protein>
<evidence type="ECO:0000259" key="3">
    <source>
        <dbReference type="Pfam" id="PF05225"/>
    </source>
</evidence>
<reference evidence="4" key="1">
    <citation type="submission" date="2019-08" db="EMBL/GenBank/DDBJ databases">
        <title>The genome of the North American firefly Photinus pyralis.</title>
        <authorList>
            <consortium name="Photinus pyralis genome working group"/>
            <person name="Fallon T.R."/>
            <person name="Sander Lower S.E."/>
            <person name="Weng J.-K."/>
        </authorList>
    </citation>
    <scope>NUCLEOTIDE SEQUENCE</scope>
    <source>
        <strain evidence="4">TRF0915ILg1</strain>
        <tissue evidence="4">Whole body</tissue>
    </source>
</reference>
<organism evidence="4 5">
    <name type="scientific">Ignelater luminosus</name>
    <name type="common">Cucubano</name>
    <name type="synonym">Pyrophorus luminosus</name>
    <dbReference type="NCBI Taxonomy" id="2038154"/>
    <lineage>
        <taxon>Eukaryota</taxon>
        <taxon>Metazoa</taxon>
        <taxon>Ecdysozoa</taxon>
        <taxon>Arthropoda</taxon>
        <taxon>Hexapoda</taxon>
        <taxon>Insecta</taxon>
        <taxon>Pterygota</taxon>
        <taxon>Neoptera</taxon>
        <taxon>Endopterygota</taxon>
        <taxon>Coleoptera</taxon>
        <taxon>Polyphaga</taxon>
        <taxon>Elateriformia</taxon>
        <taxon>Elateroidea</taxon>
        <taxon>Elateridae</taxon>
        <taxon>Agrypninae</taxon>
        <taxon>Pyrophorini</taxon>
        <taxon>Ignelater</taxon>
    </lineage>
</organism>
<comment type="caution">
    <text evidence="4">The sequence shown here is derived from an EMBL/GenBank/DDBJ whole genome shotgun (WGS) entry which is preliminary data.</text>
</comment>
<dbReference type="Proteomes" id="UP000801492">
    <property type="component" value="Unassembled WGS sequence"/>
</dbReference>
<gene>
    <name evidence="4" type="ORF">ILUMI_00769</name>
</gene>
<dbReference type="GO" id="GO:0005634">
    <property type="term" value="C:nucleus"/>
    <property type="evidence" value="ECO:0007669"/>
    <property type="project" value="UniProtKB-SubCell"/>
</dbReference>
<dbReference type="AlphaFoldDB" id="A0A8K0DFU1"/>
<accession>A0A8K0DFU1</accession>
<feature type="compositionally biased region" description="Acidic residues" evidence="2">
    <location>
        <begin position="63"/>
        <end position="74"/>
    </location>
</feature>
<feature type="compositionally biased region" description="Basic and acidic residues" evidence="2">
    <location>
        <begin position="75"/>
        <end position="86"/>
    </location>
</feature>